<feature type="domain" description="Carrier" evidence="6">
    <location>
        <begin position="6308"/>
        <end position="6383"/>
    </location>
</feature>
<dbReference type="GO" id="GO:0072330">
    <property type="term" value="P:monocarboxylic acid biosynthetic process"/>
    <property type="evidence" value="ECO:0007669"/>
    <property type="project" value="UniProtKB-ARBA"/>
</dbReference>
<feature type="domain" description="Carrier" evidence="6">
    <location>
        <begin position="3728"/>
        <end position="3802"/>
    </location>
</feature>
<dbReference type="InterPro" id="IPR023213">
    <property type="entry name" value="CAT-like_dom_sf"/>
</dbReference>
<keyword evidence="8" id="KW-1185">Reference proteome</keyword>
<dbReference type="FunFam" id="3.30.559.10:FF:000012">
    <property type="entry name" value="Non-ribosomal peptide synthetase"/>
    <property type="match status" value="1"/>
</dbReference>
<dbReference type="InterPro" id="IPR001031">
    <property type="entry name" value="Thioesterase"/>
</dbReference>
<dbReference type="NCBIfam" id="NF004282">
    <property type="entry name" value="PRK05691.1"/>
    <property type="match status" value="8"/>
</dbReference>
<feature type="domain" description="Carrier" evidence="6">
    <location>
        <begin position="5239"/>
        <end position="5314"/>
    </location>
</feature>
<dbReference type="Pfam" id="PF13193">
    <property type="entry name" value="AMP-binding_C"/>
    <property type="match status" value="3"/>
</dbReference>
<dbReference type="InterPro" id="IPR025110">
    <property type="entry name" value="AMP-bd_C"/>
</dbReference>
<dbReference type="Gene3D" id="3.30.559.10">
    <property type="entry name" value="Chloramphenicol acetyltransferase-like domain"/>
    <property type="match status" value="7"/>
</dbReference>
<dbReference type="GO" id="GO:0003824">
    <property type="term" value="F:catalytic activity"/>
    <property type="evidence" value="ECO:0007669"/>
    <property type="project" value="InterPro"/>
</dbReference>
<accession>A0A8A4TLG2</accession>
<dbReference type="InterPro" id="IPR006162">
    <property type="entry name" value="Ppantetheine_attach_site"/>
</dbReference>
<feature type="domain" description="Carrier" evidence="6">
    <location>
        <begin position="1000"/>
        <end position="1075"/>
    </location>
</feature>
<dbReference type="Proteomes" id="UP000663929">
    <property type="component" value="Chromosome"/>
</dbReference>
<dbReference type="InterPro" id="IPR029058">
    <property type="entry name" value="AB_hydrolase_fold"/>
</dbReference>
<dbReference type="KEGG" id="scor:J3U87_31050"/>
<dbReference type="Pfam" id="PF00550">
    <property type="entry name" value="PP-binding"/>
    <property type="match status" value="6"/>
</dbReference>
<dbReference type="GO" id="GO:0044550">
    <property type="term" value="P:secondary metabolite biosynthetic process"/>
    <property type="evidence" value="ECO:0007669"/>
    <property type="project" value="TreeGrafter"/>
</dbReference>
<dbReference type="CDD" id="cd19534">
    <property type="entry name" value="E_NRPS"/>
    <property type="match status" value="1"/>
</dbReference>
<dbReference type="PROSITE" id="PS50075">
    <property type="entry name" value="CARRIER"/>
    <property type="match status" value="6"/>
</dbReference>
<evidence type="ECO:0000256" key="1">
    <source>
        <dbReference type="ARBA" id="ARBA00001957"/>
    </source>
</evidence>
<evidence type="ECO:0000313" key="8">
    <source>
        <dbReference type="Proteomes" id="UP000663929"/>
    </source>
</evidence>
<dbReference type="Gene3D" id="3.40.50.1820">
    <property type="entry name" value="alpha/beta hydrolase"/>
    <property type="match status" value="1"/>
</dbReference>
<dbReference type="Gene3D" id="3.30.300.30">
    <property type="match status" value="5"/>
</dbReference>
<reference evidence="7" key="1">
    <citation type="submission" date="2021-03" db="EMBL/GenBank/DDBJ databases">
        <title>Acanthopleuribacteraceae sp. M133.</title>
        <authorList>
            <person name="Wang G."/>
        </authorList>
    </citation>
    <scope>NUCLEOTIDE SEQUENCE</scope>
    <source>
        <strain evidence="7">M133</strain>
    </source>
</reference>
<dbReference type="GO" id="GO:0031177">
    <property type="term" value="F:phosphopantetheine binding"/>
    <property type="evidence" value="ECO:0007669"/>
    <property type="project" value="InterPro"/>
</dbReference>
<feature type="region of interest" description="Disordered" evidence="5">
    <location>
        <begin position="2635"/>
        <end position="2660"/>
    </location>
</feature>
<dbReference type="Gene3D" id="3.40.50.980">
    <property type="match status" value="6"/>
</dbReference>
<dbReference type="SMART" id="SM00823">
    <property type="entry name" value="PKS_PP"/>
    <property type="match status" value="6"/>
</dbReference>
<dbReference type="InterPro" id="IPR009081">
    <property type="entry name" value="PP-bd_ACP"/>
</dbReference>
<comment type="cofactor">
    <cofactor evidence="1">
        <name>pantetheine 4'-phosphate</name>
        <dbReference type="ChEBI" id="CHEBI:47942"/>
    </cofactor>
</comment>
<dbReference type="InterPro" id="IPR042099">
    <property type="entry name" value="ANL_N_sf"/>
</dbReference>
<evidence type="ECO:0000256" key="2">
    <source>
        <dbReference type="ARBA" id="ARBA00022450"/>
    </source>
</evidence>
<dbReference type="GO" id="GO:0005829">
    <property type="term" value="C:cytosol"/>
    <property type="evidence" value="ECO:0007669"/>
    <property type="project" value="TreeGrafter"/>
</dbReference>
<protein>
    <submittedName>
        <fullName evidence="7">Non-ribosomal peptide synthase/polyketide synthase</fullName>
    </submittedName>
</protein>
<evidence type="ECO:0000256" key="5">
    <source>
        <dbReference type="SAM" id="MobiDB-lite"/>
    </source>
</evidence>
<evidence type="ECO:0000256" key="4">
    <source>
        <dbReference type="ARBA" id="ARBA00022737"/>
    </source>
</evidence>
<keyword evidence="2" id="KW-0596">Phosphopantetheine</keyword>
<keyword evidence="3" id="KW-0597">Phosphoprotein</keyword>
<dbReference type="Gene3D" id="2.30.38.10">
    <property type="entry name" value="Luciferase, Domain 3"/>
    <property type="match status" value="3"/>
</dbReference>
<feature type="region of interest" description="Disordered" evidence="5">
    <location>
        <begin position="1539"/>
        <end position="1594"/>
    </location>
</feature>
<dbReference type="PROSITE" id="PS00012">
    <property type="entry name" value="PHOSPHOPANTETHEINE"/>
    <property type="match status" value="5"/>
</dbReference>
<dbReference type="InterPro" id="IPR020806">
    <property type="entry name" value="PKS_PP-bd"/>
</dbReference>
<dbReference type="NCBIfam" id="TIGR01733">
    <property type="entry name" value="AA-adenyl-dom"/>
    <property type="match status" value="5"/>
</dbReference>
<dbReference type="GO" id="GO:0043041">
    <property type="term" value="P:amino acid activation for nonribosomal peptide biosynthetic process"/>
    <property type="evidence" value="ECO:0007669"/>
    <property type="project" value="TreeGrafter"/>
</dbReference>
<dbReference type="CDD" id="cd19543">
    <property type="entry name" value="DCL_NRPS"/>
    <property type="match status" value="2"/>
</dbReference>
<dbReference type="Gene3D" id="3.40.50.12780">
    <property type="entry name" value="N-terminal domain of ligase-like"/>
    <property type="match status" value="2"/>
</dbReference>
<feature type="compositionally biased region" description="Basic and acidic residues" evidence="5">
    <location>
        <begin position="2636"/>
        <end position="2651"/>
    </location>
</feature>
<proteinExistence type="predicted"/>
<evidence type="ECO:0000259" key="6">
    <source>
        <dbReference type="PROSITE" id="PS50075"/>
    </source>
</evidence>
<dbReference type="FunFam" id="3.40.50.980:FF:000002">
    <property type="entry name" value="Enterobactin synthetase component F"/>
    <property type="match status" value="1"/>
</dbReference>
<feature type="compositionally biased region" description="Low complexity" evidence="5">
    <location>
        <begin position="1541"/>
        <end position="1550"/>
    </location>
</feature>
<dbReference type="Pfam" id="PF00975">
    <property type="entry name" value="Thioesterase"/>
    <property type="match status" value="1"/>
</dbReference>
<dbReference type="InterPro" id="IPR036736">
    <property type="entry name" value="ACP-like_sf"/>
</dbReference>
<dbReference type="CDD" id="cd12117">
    <property type="entry name" value="A_NRPS_Srf_like"/>
    <property type="match status" value="1"/>
</dbReference>
<dbReference type="SUPFAM" id="SSF47336">
    <property type="entry name" value="ACP-like"/>
    <property type="match status" value="6"/>
</dbReference>
<dbReference type="SUPFAM" id="SSF56801">
    <property type="entry name" value="Acetyl-CoA synthetase-like"/>
    <property type="match status" value="5"/>
</dbReference>
<dbReference type="Pfam" id="PF00501">
    <property type="entry name" value="AMP-binding"/>
    <property type="match status" value="5"/>
</dbReference>
<dbReference type="CDD" id="cd17646">
    <property type="entry name" value="A_NRPS_AB3403-like"/>
    <property type="match status" value="1"/>
</dbReference>
<dbReference type="InterPro" id="IPR010071">
    <property type="entry name" value="AA_adenyl_dom"/>
</dbReference>
<dbReference type="SUPFAM" id="SSF53474">
    <property type="entry name" value="alpha/beta-Hydrolases"/>
    <property type="match status" value="1"/>
</dbReference>
<keyword evidence="4" id="KW-0677">Repeat</keyword>
<gene>
    <name evidence="7" type="ORF">J3U87_31050</name>
</gene>
<feature type="domain" description="Carrier" evidence="6">
    <location>
        <begin position="1594"/>
        <end position="1669"/>
    </location>
</feature>
<dbReference type="Pfam" id="PF00668">
    <property type="entry name" value="Condensation"/>
    <property type="match status" value="7"/>
</dbReference>
<feature type="region of interest" description="Disordered" evidence="5">
    <location>
        <begin position="6282"/>
        <end position="6309"/>
    </location>
</feature>
<evidence type="ECO:0000313" key="7">
    <source>
        <dbReference type="EMBL" id="QTD50044.1"/>
    </source>
</evidence>
<evidence type="ECO:0000256" key="3">
    <source>
        <dbReference type="ARBA" id="ARBA00022553"/>
    </source>
</evidence>
<dbReference type="InterPro" id="IPR000873">
    <property type="entry name" value="AMP-dep_synth/lig_dom"/>
</dbReference>
<dbReference type="SUPFAM" id="SSF52777">
    <property type="entry name" value="CoA-dependent acyltransferases"/>
    <property type="match status" value="14"/>
</dbReference>
<dbReference type="CDD" id="cd05930">
    <property type="entry name" value="A_NRPS"/>
    <property type="match status" value="3"/>
</dbReference>
<dbReference type="SMART" id="SM01294">
    <property type="entry name" value="PKS_PP_betabranch"/>
    <property type="match status" value="1"/>
</dbReference>
<dbReference type="PANTHER" id="PTHR45527">
    <property type="entry name" value="NONRIBOSOMAL PEPTIDE SYNTHETASE"/>
    <property type="match status" value="1"/>
</dbReference>
<dbReference type="PANTHER" id="PTHR45527:SF1">
    <property type="entry name" value="FATTY ACID SYNTHASE"/>
    <property type="match status" value="1"/>
</dbReference>
<dbReference type="Gene3D" id="1.10.1200.10">
    <property type="entry name" value="ACP-like"/>
    <property type="match status" value="6"/>
</dbReference>
<dbReference type="RefSeq" id="WP_237379675.1">
    <property type="nucleotide sequence ID" value="NZ_CP071793.1"/>
</dbReference>
<feature type="compositionally biased region" description="Low complexity" evidence="5">
    <location>
        <begin position="1571"/>
        <end position="1587"/>
    </location>
</feature>
<dbReference type="EMBL" id="CP071793">
    <property type="protein sequence ID" value="QTD50044.1"/>
    <property type="molecule type" value="Genomic_DNA"/>
</dbReference>
<dbReference type="FunFam" id="2.30.38.10:FF:000001">
    <property type="entry name" value="Non-ribosomal peptide synthetase PvdI"/>
    <property type="match status" value="1"/>
</dbReference>
<dbReference type="InterPro" id="IPR045851">
    <property type="entry name" value="AMP-bd_C_sf"/>
</dbReference>
<dbReference type="NCBIfam" id="NF003417">
    <property type="entry name" value="PRK04813.1"/>
    <property type="match status" value="5"/>
</dbReference>
<dbReference type="FunFam" id="3.40.50.12780:FF:000012">
    <property type="entry name" value="Non-ribosomal peptide synthetase"/>
    <property type="match status" value="1"/>
</dbReference>
<dbReference type="InterPro" id="IPR001242">
    <property type="entry name" value="Condensation_dom"/>
</dbReference>
<dbReference type="FunFam" id="1.10.1200.10:FF:000016">
    <property type="entry name" value="Non-ribosomal peptide synthase"/>
    <property type="match status" value="2"/>
</dbReference>
<dbReference type="CDD" id="cd19531">
    <property type="entry name" value="LCL_NRPS-like"/>
    <property type="match status" value="4"/>
</dbReference>
<feature type="domain" description="Carrier" evidence="6">
    <location>
        <begin position="2657"/>
        <end position="2731"/>
    </location>
</feature>
<sequence length="6717" mass="740646">MKQLTSRDKELSQAKRELLRRRLRGKLHQVIPQRPVDVRTPLSFEQERLWFIERYEEGTTAYNLASGSRIRGVLFPDALARALTGVVARHEILRTVFPAEDGVPFQVVVDPEPLIPLFYDLTEEPETRREARLAEMVRLEVNEPFDLANGPAFRVALFKMADRDHVLLLLAHHIVVDAWSFSLLHRETITRYVAELEGRALNPAPLPLQYGDYAHWQRDPARDRARAGLVTYWKERLAGRPERLNLPADYPRDGAAGTSASHPIRWSPELSRAIGDLAQREGATPFMVLWSLYSWLLHRFSGDRDLLVGTPVANRNRPELEPLIGYFVNTLVLRSHLEDRQDFLGHLHRIKTQTLSDFQHRDLPFDLLVRELNPSRTGRRSPLFRAMFVLETAAVEQRIEDREFAVRPYPVEADTVQFDLSLALWEGSDGFHGQLQYDATLFSSETVAGLVAMLERLAQLVVRDPRHRLDGPLVADASAREAILAIGRGARRQIDGHEALHALFERQARRTPHQVAVVFEDEKWTYEAVNLLANRVAHGLMARGVGPDRLVGVHLDRCAMLPVVLLGILKAGAAYLPLDPDYPAARLRYMVGDANPILIVGESDSIDFGDVPLVDPAELTTTTECGDPEIDHHPELLAYVIYTSGSTGRPKGVMNNHGAIVNRLAWMQHAFGLTQSDVCVQKTPFSFDVSVWEFFWPLLTGASLVVAKPKGHMDARYLSELIDRTGITTIHFVPSMLDRFLAAGDVAPHCTSLERVICSGEALSPASVSRFHDLLSCALHNLYGPTEAAVDVTAYACRKDERRGSVPIGRPIDNTDLSILDEEGHLAPIGFPGELYIGGVQLARGYHGRPALTAERFVPNPASSEPGARLYRTGDRARLLGDGNVEYLGRLDGQIKLRGVRIELGEIETVLGEVSEGRSCRVLLREIRPGEPSLVAYIQGAPCDTRTLRERLADRLTLGMVPGHFVFLDAWPLTPNGKLDRSALPEPMAPTGTDGPGYQAPCTDLERKLAAIWAEILDRAQVGIHDDFFASGGHSLAAARVVARIESDLGLRPPVRSLFDNPTIATLAQALADAHPKTPIRQSLMPVPRDGRPPLSPAQQRLWFLNQLDPESTAYNMPVALRLTGPLNPNRLAEAFTSLRTRHEILRTRFLSELGEPYQVIDDPIPVALSTETPPPETRDDDRAAWIRNRIESLATIPFDLAKDPLLRVTLFPLGPDDQVLFVNTHHIVSDGWSQGILVKEVTAWYRALGADRSPNLARPTLQFADVAVWQRDRLKSAAIAHELAFWRHKLAGVQPVGFPPDHARPALRTPRGSAEAFTLPAELSAALNALSRREGSTLFMTLLAGLKLVLAARAGVDDIAVGTPVAGRDHRDTESLIGLFVNTLVVRTRIGGTDTFRELLRRVRHECLEAFNHQQVPFDQVVDHCDLPHVGHANPLFQVMFVLQNAVSEADTAADGLKIEPFPFETGATQNDVTLHMTEEDGTLRGRLEYNRDLYAAASVVSWIEDYRDLLTRWAAEPDLPLASIAWFHLDALTPPTEPGGAAAMGAGATSDPTGLQPSTERRSARATRSETTAAARQIQAADSAQPQEPAESTISETVDFLVTVWQAVLGRDDIDPRDHFFDHGGNSLSAVRAFSRIHQRFPGKLKLPEFFEHPTPVELAAFLERGTDRPESDAPKFRIEPRSPGSPIPLSFAQERLWFLDHHSPGSSYHIPVAFRVIGPVDPPLLSRALAQVMSRHESLRTWIEERDGVPHQRIVPVPPDPLQVVRPAGTDPNASIRAYIVEDLARPFDLAQAPLARFVLFPISTGEHVLYVNLHHLIGDAWSLELLVREWVGHYTSLRRGITEQRPALAVQYGDFALWQRQAAAEGAFEGQRDYWRRKLGGVAPTTIPGDHARPAVQTFRGRRISFDLPGTLQREMAALAETQSATPFMAWLAVFQLLFHKVSGQADVTVGTPIAGRTSVETEDLIGLFINTLVIRTQWAPQLHFGQWLERLRETCLEAFQHQDIPFERIVTDLQPQRSSAHSPLFQVMFVYQNVPAASPDGLDEMALEPFPFDQNTAKFDVTLTLIEGSEGLSGVLEFNADLYETDTMQALVARFENLAGTLTSRPDQPLSRISPLLPGERANLAEWHRTAVDYGPDFGGSIPARFAAQAARTPDLPAVRLDHRELSYAALGDRVNRLARVLVELGAGPDIPVGVYMGRCLEWPVALLAVLQSGSAYVPLDPGYPAPRLAAMIADSGLSLVISADGSPLPADLAAPNLVQVNAANPPAPTRNPTTLPKPHAEQLAYIAYTSGSSGTPKGVMVTHGGLANYVSTCLRRYTTDGGSLIHSSPAFDLTVTGLFPILLAGKTVTLVGEGEGDPTPADLVARGQRFGLLKMTPTHLTTLRAQIPAESWTDAFETIVLGGEALTVEQARFLESHAPSTRVLNEYGPTETVVGCTVFTWDGATESTEVSIGRALPNCRIHLLDDQLNPVVPGTPGELWISGDQLARGYHRQPALTAARFVPDPFSPEPGGRMYRSGDLARYGKDGHIQFMGRRDAQLKWRGYRIEAGDIETALTDLPAIASARVRIMDDAEGRTRLTAYLVAAPDVDASDPTLRDETLRSRLGTSLPAYMVPTAFVRLDALPLTANGKLDEGRLPRPGRRESTNDGYAPPSTETERILAGLWAEVLGVDRVGRHDNYFDLGGDSILSIQVVAKAAKQGIALQVRDLFEHQTVASLAAAATTGDTAPEIAIHGGIAETAERILSTDVPLASMNQGQLDDLNLDPKAIADLYPLSPLQQGMLFHALEGDENSPYFTQMVFEITGPFDLDLFRRSWLVLAEHHPIFRTSFVSSANHPPLQMVHRRAEIPIDFIDEPLDPDSMEVFLAEDRNRGFALTRPPLMRFTVSRQSSGRYRVIWSHHHLLLDGWCIGLLLDHFGRVYGALADGRTPELPPSRPYRDFIAYLAQRDCGAEQTYWRGYLSGFTDPTPLPHARPTDQPAAIENLRHRLPADLTEGLQTLARRLRITPATFLQCMWGLLLGGLTGTRDVVFGTVVSGRPGDLVGADTMIGLFINTLPVRIDTSQPISLETWLQAQQRASADQRDYEHTPLARIHGWSEVDRDRPLFQTLFAYENFPFPAESAATPGEGLHISGLQERSSTNYPLCLAAVPGNRLSLDLQYDASRVDEIGAGELLRRFEWLVRQAIADPRRRLDRLQWLTPEEHRHLFAETERVPSVAPRSDLADLFERSAAQSPTAVALDFPGTTLTYAALNGRANHLAARLASHGVTTETPVAICLPRSVEALVAILAVVKCGAAYVPLDPESPSRRLDQMIATLDIHHILCGPAQMASLQAHRDHLLVFEDRGDTSEIAPKRYVPIDALAAVFFTSGSTGGPKPVGVTHRAIARLVLRNAYLDIHSADRMALAAHLAFDAASFEIWGGLMHGATLVGIDADTLSSADHLAAELHQRRVSILFQTTALVHQIAQLQPEAYRPLRVLLFGGEAAVPRLIGRVRSACPDTALHHMYGPTECTTFATWHPLGRTLSPLEPPPIGRPITGMAALVLDAHLRPVPEDTPGELYLSGPGLSRGYLTLPSRTATSFLPHPFATEPGTRMYRTGDIVKRDRAGNLVFLNRRDHQVKLRGFRIETHEIEQALETLDGVRDSLVTLIEDRPGEKFLCAYLLGGLQEVEPIRRHLANLLPKYMVPAAFVFLDAFPLTANGKVDRRALPRPERGTGELPTETILPETDEQRILVDVWQRTLGIARIGIHQNYFDLGGDSILSIQIVARAKAAGLHLSPGDLFRHQTIAELANVSRRALAMDAEQGPIGGPAALTPIQLWFFERDLPEAHHFNQSMMLTCDDLDAEIAERAIAALVDHHDALRLRFARDEDGRWTARHGEPIADRPAERQRHFRVASLSSEGDSDELIRTRADIHQAGLNLSEGPLFKGVLFQNPSGQDHLLLVCHHLVIDGVSWRILLEDLESAVASLTETGTVTLPAKSTSWQSWARRLHRFARQQVPGAAPVSDLPAPVPVFPELVDPVALRDLNLVGHVRTVHRNLDGATTRALLQEVNKTYRTRIDDLLLTALAGALATRVGGEATSVTLETHGRAELFQDVDLSRTVGWFTAMVPVCLSLREKDQIARLKRIKETLREIRNAGIEPGLSTYLRRADQNVSTPHPQMSFNYLGQMDGNLNDSSLFRVPDQSLKGTEIDASQPRAHLLDIVAIIVGGQLHVSWSFVPQLVSQERIEALADAFHAALADLIAHCATATKPGYTPSDFPLAGLDQAFLDHLAARQPPIADVYPPTPLQAGMLFHTLSAPKSGQYITQMCFRLAGRLDPATFEAAWATLAQRHAVLRTAFLDDTPVGPRQMVLEEVALPIRVIEASAIENWQAFLMADRCRGFDPRQAPLMRLTLVPEEEGRTRILWTHHHALIDGWCLGLILDDFARIYTALLAGERPDLPTVRPYRDFVAYLACRDEEAAKAFWIDNLADFTEPTPLPMDLRPPITKGSSATTDTTRRLSRATTGAIDQFHHQYRITTGTLLQGLWGLVLAQFANREEALFGSITSGRPADLEGSERMIGLFINTLPLRIRIARDRTLYEWLGTLQETLATMREHESLPLSRIVQWSEVPTGTELFHSLFAYENYPLDTSALSGPDQAFSLVDVETSERTNYPLVLAAGPGETLTLRLQYDGDRISSTQADLLLDRFTTLIEAAVAHPEWTVDTLLAPDPETCLRLARVLNPELVTWEGEENLVTRFASIASRHPRRIALSFGDLALSYEDLDRQANQLAHHLMALGVGLETAVAVGLKRGPQYLVSILAILKAGGAYVPIDPDLPPKRIQTLLGELDVPIVITGSDAPIEGCPSRRQLVWEPDRWSDRPHDRPCRRVPGQALANVVFTSGTTGNPKATGITHTAILRTVDRSNYGQVEPGDRVAHLADQSFDASTWEVWAALANGATLVTGGRSASHLGHPDAIFAARPNVMFLTTALFNHFARSEPRAFNDLRLLLFGGERVNPDLVGRVMAAGGPAQLVHVYGPTETTIYATRHRVSRDDIHRNTIAIGTALSQTQAYVLDPCLKPVPLGHIGELYLGGPRLARGYLGRPGPTAERFLPDPFSGVPGARMYRTGDQVRLSALGQLEFVGRFDHQVKLRGFRIECAEVATVVSRVTEGRQALVVLDEADPADPFLVAYVEGSPLDIPTLRQRLTQWLPDYMIPSQFLFLDRFPLTARGKVDRRALPIPQRSRSITDSAFVPPRNETEAALAAIWAEVLGLESVGVHDDFFALGGHSLKAMRVANRVASDMALQLPIADLFAHPTISALAPRLTARPMSALPSLVPVPGRTEASLSFAQERFWFLDKLSPNRYAYAMPLALRFRGPFSAQRMAAAMTALVTRHQSLRTRFPERNGHPVADVLVDPASALEFRVLDWRTAPAGEPEARAYVTSQAKRPFDLAEGPLVRLHTVSLADDDHVLFLNLHHILSDGWSQRILARELVSLYRDQDTNRSPRLTPLPLQYADYAAWQRNLVHSAAFDEQLDFWRHQLAGLTPATFPTDRARGGFQTYRGGTLPFSLNPVTSAKVVDFAQGAGVTPFMVLLAAFKALFHRLSRCDDLSVGTPVAGRRLQDLEPLIGLFINTLVVRTRFDGSIRFTDLVDLVRRESLAAMHHQDVPFEKTVAELQPDRDTSHSPLFQVMFVYHAAEDEPGAMPAHVDPFPFEFPTTKFDLTLTFTESSGDFHAVLEYNRDLYLPETAQRLAAQFQVLTEGLLRRPDLPLTQQALIPEDEFPRWVALGSGPRRRHRSRPPLARCFADQVARTPNTTALVVGSRSWTYAEFGFQVAALAQRLVEAGVGPETRVGMYLGRRPEWPVAVFAILAAGCAFVPLDPDYPERRLAHAIADADIDLVISARGQPLPESLGTDVEEWAISTDEAPRPKSHLPDPHPLPESTAYVLYTSGSTGLPKGVMVTHEGLENYLDVSLDTYRYHGGDSTLIHSSPAFDLTLTSLLPPLLCGRSITLVDHADPVQGLAEHLTSGQAFSLVKLTPTHLDLLRDSVSPEKLAGVVGDIVIGGEALTRDQLEWLHGHAPDTRLINEYGPTETVVGCTTFVWGSDSVTGSAVPIGKATAGTELYLLDDRLNPVPVGVPGVLYIGGAQLARGYQGNPAETAARFVPNPFSGTPGARMYRSGDVAKFLPDGNILFEGRCDQQLKWRGHRIEPGEIETVLARHPGIETARVLIRDDAEGRPHLAAYVVMHTETKRDRSSSVDWDHLHRWLGERLPAYMVPTDIVTLAALPLTANGKLDRNALPRPNHEKGSRPARSSRAPYMPPRDVTERRLTEIWARVLDVARVGVDDHFFQLGGHSLMAVTLVDRIQTAFGQALPLAKLFSHPTVRQMASLLRSNQGLAVSSPMQPSRESDLDGSIRPYRTRGSAPPLFLIAPGGGGLAEFEHLVAALPTDRPCYGISCPTLLDPAIRFESVQDLAAHYIAILENTRPEGPYALLGWSFGGLVAFEMAHQLSRSGAALEQVVLVDASVTPRWLPVEGRRARYRRLVAPLDYHTILGRVGDREAHPDLETFIDMSEDERLTALVRLAQSDLGAGSDQDMNQLRAFLHTSRQSGELGYRYTPPKLGVPFGYVRAEIPPSQAYLDLMYRSPIPDGSRALAEVIQGTGLETDPSDTPSLDPRDWSAYAGNGMHLLRLPGSHRDMLLGHNAVRIAEWIGSTQPNGETGAPEEVTP</sequence>
<dbReference type="PROSITE" id="PS00455">
    <property type="entry name" value="AMP_BINDING"/>
    <property type="match status" value="5"/>
</dbReference>
<dbReference type="NCBIfam" id="TIGR01720">
    <property type="entry name" value="NRPS-para261"/>
    <property type="match status" value="1"/>
</dbReference>
<organism evidence="7 8">
    <name type="scientific">Sulfidibacter corallicola</name>
    <dbReference type="NCBI Taxonomy" id="2818388"/>
    <lineage>
        <taxon>Bacteria</taxon>
        <taxon>Pseudomonadati</taxon>
        <taxon>Acidobacteriota</taxon>
        <taxon>Holophagae</taxon>
        <taxon>Acanthopleuribacterales</taxon>
        <taxon>Acanthopleuribacteraceae</taxon>
        <taxon>Sulfidibacter</taxon>
    </lineage>
</organism>
<dbReference type="Gene3D" id="3.30.559.30">
    <property type="entry name" value="Nonribosomal peptide synthetase, condensation domain"/>
    <property type="match status" value="7"/>
</dbReference>
<dbReference type="FunFam" id="1.10.1200.10:FF:000005">
    <property type="entry name" value="Nonribosomal peptide synthetase 1"/>
    <property type="match status" value="3"/>
</dbReference>
<dbReference type="InterPro" id="IPR020845">
    <property type="entry name" value="AMP-binding_CS"/>
</dbReference>
<feature type="compositionally biased region" description="Basic and acidic residues" evidence="5">
    <location>
        <begin position="6282"/>
        <end position="6296"/>
    </location>
</feature>
<name>A0A8A4TLG2_SULCO</name>
<dbReference type="InterPro" id="IPR010060">
    <property type="entry name" value="NRPS_synth"/>
</dbReference>